<dbReference type="InterPro" id="IPR036322">
    <property type="entry name" value="WD40_repeat_dom_sf"/>
</dbReference>
<dbReference type="EMBL" id="CP143810">
    <property type="protein sequence ID" value="WVO21767.1"/>
    <property type="molecule type" value="Genomic_DNA"/>
</dbReference>
<evidence type="ECO:0000256" key="11">
    <source>
        <dbReference type="PROSITE-ProRule" id="PRU00221"/>
    </source>
</evidence>
<keyword evidence="8" id="KW-0811">Translocation</keyword>
<evidence type="ECO:0000256" key="4">
    <source>
        <dbReference type="ARBA" id="ARBA00022574"/>
    </source>
</evidence>
<dbReference type="InterPro" id="IPR037363">
    <property type="entry name" value="Sec13/Seh1_fam"/>
</dbReference>
<evidence type="ECO:0000256" key="1">
    <source>
        <dbReference type="ARBA" id="ARBA00004567"/>
    </source>
</evidence>
<dbReference type="Proteomes" id="UP001432216">
    <property type="component" value="Chromosome 5"/>
</dbReference>
<evidence type="ECO:0000256" key="10">
    <source>
        <dbReference type="ARBA" id="ARBA00023242"/>
    </source>
</evidence>
<feature type="compositionally biased region" description="Low complexity" evidence="12">
    <location>
        <begin position="215"/>
        <end position="229"/>
    </location>
</feature>
<keyword evidence="6" id="KW-0509">mRNA transport</keyword>
<dbReference type="PANTHER" id="PTHR11024">
    <property type="entry name" value="NUCLEAR PORE COMPLEX PROTEIN SEC13 / SEH1 FAMILY MEMBER"/>
    <property type="match status" value="1"/>
</dbReference>
<keyword evidence="5" id="KW-0677">Repeat</keyword>
<feature type="repeat" description="WD" evidence="11">
    <location>
        <begin position="53"/>
        <end position="96"/>
    </location>
</feature>
<keyword evidence="3" id="KW-0813">Transport</keyword>
<keyword evidence="10" id="KW-0539">Nucleus</keyword>
<dbReference type="Pfam" id="PF00400">
    <property type="entry name" value="WD40"/>
    <property type="match status" value="3"/>
</dbReference>
<dbReference type="SMART" id="SM00320">
    <property type="entry name" value="WD40"/>
    <property type="match status" value="5"/>
</dbReference>
<keyword evidence="4 11" id="KW-0853">WD repeat</keyword>
<dbReference type="GeneID" id="89989852"/>
<accession>A0ABZ2AWF6</accession>
<comment type="similarity">
    <text evidence="2">Belongs to the WD repeat SEC13 family.</text>
</comment>
<keyword evidence="9" id="KW-0906">Nuclear pore complex</keyword>
<protein>
    <recommendedName>
        <fullName evidence="15">Nucleoporin SEH1</fullName>
    </recommendedName>
</protein>
<evidence type="ECO:0000313" key="14">
    <source>
        <dbReference type="Proteomes" id="UP001432216"/>
    </source>
</evidence>
<dbReference type="PROSITE" id="PS50294">
    <property type="entry name" value="WD_REPEATS_REGION"/>
    <property type="match status" value="1"/>
</dbReference>
<evidence type="ECO:0000256" key="9">
    <source>
        <dbReference type="ARBA" id="ARBA00023132"/>
    </source>
</evidence>
<dbReference type="Gene3D" id="2.130.10.10">
    <property type="entry name" value="YVTN repeat-like/Quinoprotein amine dehydrogenase"/>
    <property type="match status" value="1"/>
</dbReference>
<dbReference type="InterPro" id="IPR015943">
    <property type="entry name" value="WD40/YVTN_repeat-like_dom_sf"/>
</dbReference>
<dbReference type="RefSeq" id="XP_064721006.1">
    <property type="nucleotide sequence ID" value="XM_064864934.1"/>
</dbReference>
<sequence>MLQTDLLAPAHADLVTHLTYDYYGTRLATCSADQRIKIFRKDEDGKWAEEANWKAHDAPILHLSFSHPIHGSLLASCSHDRTIRIWEEPSTTATAAAAAAAASSTAPSAASASSSRAWLERGILTGPTGAIRSVQFGPPDPAFGLRVASIATDGYLRVHTSLDPSLNDWSEIVKVHVPSLPGPSSSGPGGASGDDATGGTPSSSTGTTGLAGTLALATSNTGDGGSSTSHHPNTSELATGGWGLCWCKERWWGPIIAVFAGTLPFIKLISLSPTPSCVLLLTPSSTTSAATAAALSTTTTTTTSTSTASAPAPALSTTATTAAAGSGPTQYAPLTCLAWAPNCGRNYHLLATGARDGTIRIWRVEPPGERGRVDYDTKGEVVKEWRGQCTGEFGKGGARVGTVDWNAAGTMLSTTDDQGIIRIYKPTYARSWSLLGSLAAEEPPLEDGLNGH</sequence>
<evidence type="ECO:0000313" key="13">
    <source>
        <dbReference type="EMBL" id="WVO21767.1"/>
    </source>
</evidence>
<proteinExistence type="inferred from homology"/>
<feature type="repeat" description="WD" evidence="11">
    <location>
        <begin position="349"/>
        <end position="365"/>
    </location>
</feature>
<gene>
    <name evidence="13" type="ORF">IAS62_003079</name>
</gene>
<keyword evidence="7" id="KW-0653">Protein transport</keyword>
<evidence type="ECO:0000256" key="2">
    <source>
        <dbReference type="ARBA" id="ARBA00010102"/>
    </source>
</evidence>
<organism evidence="13 14">
    <name type="scientific">Cryptococcus decagattii</name>
    <dbReference type="NCBI Taxonomy" id="1859122"/>
    <lineage>
        <taxon>Eukaryota</taxon>
        <taxon>Fungi</taxon>
        <taxon>Dikarya</taxon>
        <taxon>Basidiomycota</taxon>
        <taxon>Agaricomycotina</taxon>
        <taxon>Tremellomycetes</taxon>
        <taxon>Tremellales</taxon>
        <taxon>Cryptococcaceae</taxon>
        <taxon>Cryptococcus</taxon>
        <taxon>Cryptococcus gattii species complex</taxon>
    </lineage>
</organism>
<feature type="compositionally biased region" description="Low complexity" evidence="12">
    <location>
        <begin position="193"/>
        <end position="210"/>
    </location>
</feature>
<comment type="subcellular location">
    <subcellularLocation>
        <location evidence="1">Nucleus</location>
        <location evidence="1">Nuclear pore complex</location>
    </subcellularLocation>
</comment>
<feature type="region of interest" description="Disordered" evidence="12">
    <location>
        <begin position="179"/>
        <end position="210"/>
    </location>
</feature>
<name>A0ABZ2AWF6_9TREE</name>
<evidence type="ECO:0000256" key="7">
    <source>
        <dbReference type="ARBA" id="ARBA00022927"/>
    </source>
</evidence>
<dbReference type="SUPFAM" id="SSF50978">
    <property type="entry name" value="WD40 repeat-like"/>
    <property type="match status" value="1"/>
</dbReference>
<keyword evidence="14" id="KW-1185">Reference proteome</keyword>
<feature type="region of interest" description="Disordered" evidence="12">
    <location>
        <begin position="215"/>
        <end position="234"/>
    </location>
</feature>
<evidence type="ECO:0000256" key="8">
    <source>
        <dbReference type="ARBA" id="ARBA00023010"/>
    </source>
</evidence>
<dbReference type="PROSITE" id="PS50082">
    <property type="entry name" value="WD_REPEATS_2"/>
    <property type="match status" value="2"/>
</dbReference>
<evidence type="ECO:0000256" key="5">
    <source>
        <dbReference type="ARBA" id="ARBA00022737"/>
    </source>
</evidence>
<dbReference type="PANTHER" id="PTHR11024:SF3">
    <property type="entry name" value="NUCLEOPORIN SEH1"/>
    <property type="match status" value="1"/>
</dbReference>
<evidence type="ECO:0008006" key="15">
    <source>
        <dbReference type="Google" id="ProtNLM"/>
    </source>
</evidence>
<evidence type="ECO:0000256" key="3">
    <source>
        <dbReference type="ARBA" id="ARBA00022448"/>
    </source>
</evidence>
<evidence type="ECO:0000256" key="6">
    <source>
        <dbReference type="ARBA" id="ARBA00022816"/>
    </source>
</evidence>
<dbReference type="InterPro" id="IPR001680">
    <property type="entry name" value="WD40_rpt"/>
</dbReference>
<reference evidence="13 14" key="1">
    <citation type="submission" date="2024-01" db="EMBL/GenBank/DDBJ databases">
        <title>Comparative genomics of Cryptococcus and Kwoniella reveals pathogenesis evolution and contrasting modes of karyotype evolution via chromosome fusion or intercentromeric recombination.</title>
        <authorList>
            <person name="Coelho M.A."/>
            <person name="David-Palma M."/>
            <person name="Shea T."/>
            <person name="Bowers K."/>
            <person name="McGinley-Smith S."/>
            <person name="Mohammad A.W."/>
            <person name="Gnirke A."/>
            <person name="Yurkov A.M."/>
            <person name="Nowrousian M."/>
            <person name="Sun S."/>
            <person name="Cuomo C.A."/>
            <person name="Heitman J."/>
        </authorList>
    </citation>
    <scope>NUCLEOTIDE SEQUENCE [LARGE SCALE GENOMIC DNA]</scope>
    <source>
        <strain evidence="13 14">7685027</strain>
    </source>
</reference>
<evidence type="ECO:0000256" key="12">
    <source>
        <dbReference type="SAM" id="MobiDB-lite"/>
    </source>
</evidence>